<evidence type="ECO:0000313" key="1">
    <source>
        <dbReference type="EMBL" id="PNR38272.1"/>
    </source>
</evidence>
<accession>A0A2K1J9R9</accession>
<reference evidence="1 3" key="1">
    <citation type="journal article" date="2008" name="Science">
        <title>The Physcomitrella genome reveals evolutionary insights into the conquest of land by plants.</title>
        <authorList>
            <person name="Rensing S."/>
            <person name="Lang D."/>
            <person name="Zimmer A."/>
            <person name="Terry A."/>
            <person name="Salamov A."/>
            <person name="Shapiro H."/>
            <person name="Nishiyama T."/>
            <person name="Perroud P.-F."/>
            <person name="Lindquist E."/>
            <person name="Kamisugi Y."/>
            <person name="Tanahashi T."/>
            <person name="Sakakibara K."/>
            <person name="Fujita T."/>
            <person name="Oishi K."/>
            <person name="Shin-I T."/>
            <person name="Kuroki Y."/>
            <person name="Toyoda A."/>
            <person name="Suzuki Y."/>
            <person name="Hashimoto A."/>
            <person name="Yamaguchi K."/>
            <person name="Sugano A."/>
            <person name="Kohara Y."/>
            <person name="Fujiyama A."/>
            <person name="Anterola A."/>
            <person name="Aoki S."/>
            <person name="Ashton N."/>
            <person name="Barbazuk W.B."/>
            <person name="Barker E."/>
            <person name="Bennetzen J."/>
            <person name="Bezanilla M."/>
            <person name="Blankenship R."/>
            <person name="Cho S.H."/>
            <person name="Dutcher S."/>
            <person name="Estelle M."/>
            <person name="Fawcett J.A."/>
            <person name="Gundlach H."/>
            <person name="Hanada K."/>
            <person name="Heyl A."/>
            <person name="Hicks K.A."/>
            <person name="Hugh J."/>
            <person name="Lohr M."/>
            <person name="Mayer K."/>
            <person name="Melkozernov A."/>
            <person name="Murata T."/>
            <person name="Nelson D."/>
            <person name="Pils B."/>
            <person name="Prigge M."/>
            <person name="Reiss B."/>
            <person name="Renner T."/>
            <person name="Rombauts S."/>
            <person name="Rushton P."/>
            <person name="Sanderfoot A."/>
            <person name="Schween G."/>
            <person name="Shiu S.-H."/>
            <person name="Stueber K."/>
            <person name="Theodoulou F.L."/>
            <person name="Tu H."/>
            <person name="Van de Peer Y."/>
            <person name="Verrier P.J."/>
            <person name="Waters E."/>
            <person name="Wood A."/>
            <person name="Yang L."/>
            <person name="Cove D."/>
            <person name="Cuming A."/>
            <person name="Hasebe M."/>
            <person name="Lucas S."/>
            <person name="Mishler D.B."/>
            <person name="Reski R."/>
            <person name="Grigoriev I."/>
            <person name="Quatrano R.S."/>
            <person name="Boore J.L."/>
        </authorList>
    </citation>
    <scope>NUCLEOTIDE SEQUENCE [LARGE SCALE GENOMIC DNA]</scope>
    <source>
        <strain evidence="2 3">cv. Gransden 2004</strain>
    </source>
</reference>
<evidence type="ECO:0000313" key="2">
    <source>
        <dbReference type="EnsemblPlants" id="PAC:32983666.CDS.1"/>
    </source>
</evidence>
<keyword evidence="3" id="KW-1185">Reference proteome</keyword>
<sequence length="88" mass="9940">MTAEFCRDQQTLNRDSGDAFEFTTIVTPMLLVLRAEMLKRTRTIVDRQTSVVTKTSGFFFLKHSQWPPKASALPSLRATATSEPSLDF</sequence>
<organism evidence="1">
    <name type="scientific">Physcomitrium patens</name>
    <name type="common">Spreading-leaved earth moss</name>
    <name type="synonym">Physcomitrella patens</name>
    <dbReference type="NCBI Taxonomy" id="3218"/>
    <lineage>
        <taxon>Eukaryota</taxon>
        <taxon>Viridiplantae</taxon>
        <taxon>Streptophyta</taxon>
        <taxon>Embryophyta</taxon>
        <taxon>Bryophyta</taxon>
        <taxon>Bryophytina</taxon>
        <taxon>Bryopsida</taxon>
        <taxon>Funariidae</taxon>
        <taxon>Funariales</taxon>
        <taxon>Funariaceae</taxon>
        <taxon>Physcomitrium</taxon>
    </lineage>
</organism>
<proteinExistence type="predicted"/>
<dbReference type="Gramene" id="Pp3c16_23310V3.1">
    <property type="protein sequence ID" value="PAC:32983666.CDS.1"/>
    <property type="gene ID" value="Pp3c16_23310"/>
</dbReference>
<gene>
    <name evidence="1" type="ORF">PHYPA_021383</name>
</gene>
<name>A0A2K1J9R9_PHYPA</name>
<dbReference type="InParanoid" id="A0A2K1J9R9"/>
<dbReference type="Proteomes" id="UP000006727">
    <property type="component" value="Chromosome 16"/>
</dbReference>
<dbReference type="EMBL" id="ABEU02000016">
    <property type="protein sequence ID" value="PNR38272.1"/>
    <property type="molecule type" value="Genomic_DNA"/>
</dbReference>
<evidence type="ECO:0000313" key="3">
    <source>
        <dbReference type="Proteomes" id="UP000006727"/>
    </source>
</evidence>
<reference evidence="2" key="3">
    <citation type="submission" date="2020-12" db="UniProtKB">
        <authorList>
            <consortium name="EnsemblPlants"/>
        </authorList>
    </citation>
    <scope>IDENTIFICATION</scope>
</reference>
<dbReference type="AlphaFoldDB" id="A0A2K1J9R9"/>
<protein>
    <submittedName>
        <fullName evidence="1 2">Uncharacterized protein</fullName>
    </submittedName>
</protein>
<reference evidence="1 3" key="2">
    <citation type="journal article" date="2018" name="Plant J.">
        <title>The Physcomitrella patens chromosome-scale assembly reveals moss genome structure and evolution.</title>
        <authorList>
            <person name="Lang D."/>
            <person name="Ullrich K.K."/>
            <person name="Murat F."/>
            <person name="Fuchs J."/>
            <person name="Jenkins J."/>
            <person name="Haas F.B."/>
            <person name="Piednoel M."/>
            <person name="Gundlach H."/>
            <person name="Van Bel M."/>
            <person name="Meyberg R."/>
            <person name="Vives C."/>
            <person name="Morata J."/>
            <person name="Symeonidi A."/>
            <person name="Hiss M."/>
            <person name="Muchero W."/>
            <person name="Kamisugi Y."/>
            <person name="Saleh O."/>
            <person name="Blanc G."/>
            <person name="Decker E.L."/>
            <person name="van Gessel N."/>
            <person name="Grimwood J."/>
            <person name="Hayes R.D."/>
            <person name="Graham S.W."/>
            <person name="Gunter L.E."/>
            <person name="McDaniel S.F."/>
            <person name="Hoernstein S.N.W."/>
            <person name="Larsson A."/>
            <person name="Li F.W."/>
            <person name="Perroud P.F."/>
            <person name="Phillips J."/>
            <person name="Ranjan P."/>
            <person name="Rokshar D.S."/>
            <person name="Rothfels C.J."/>
            <person name="Schneider L."/>
            <person name="Shu S."/>
            <person name="Stevenson D.W."/>
            <person name="Thummler F."/>
            <person name="Tillich M."/>
            <person name="Villarreal Aguilar J.C."/>
            <person name="Widiez T."/>
            <person name="Wong G.K."/>
            <person name="Wymore A."/>
            <person name="Zhang Y."/>
            <person name="Zimmer A.D."/>
            <person name="Quatrano R.S."/>
            <person name="Mayer K.F.X."/>
            <person name="Goodstein D."/>
            <person name="Casacuberta J.M."/>
            <person name="Vandepoele K."/>
            <person name="Reski R."/>
            <person name="Cuming A.C."/>
            <person name="Tuskan G.A."/>
            <person name="Maumus F."/>
            <person name="Salse J."/>
            <person name="Schmutz J."/>
            <person name="Rensing S.A."/>
        </authorList>
    </citation>
    <scope>NUCLEOTIDE SEQUENCE [LARGE SCALE GENOMIC DNA]</scope>
    <source>
        <strain evidence="2 3">cv. Gransden 2004</strain>
    </source>
</reference>
<dbReference type="EnsemblPlants" id="Pp3c16_23310V3.1">
    <property type="protein sequence ID" value="PAC:32983666.CDS.1"/>
    <property type="gene ID" value="Pp3c16_23310"/>
</dbReference>